<evidence type="ECO:0000313" key="3">
    <source>
        <dbReference type="Proteomes" id="UP000249829"/>
    </source>
</evidence>
<name>A0A2V5HAF9_ASPV1</name>
<evidence type="ECO:0008006" key="4">
    <source>
        <dbReference type="Google" id="ProtNLM"/>
    </source>
</evidence>
<reference evidence="2 3" key="1">
    <citation type="submission" date="2018-02" db="EMBL/GenBank/DDBJ databases">
        <title>The genomes of Aspergillus section Nigri reveals drivers in fungal speciation.</title>
        <authorList>
            <consortium name="DOE Joint Genome Institute"/>
            <person name="Vesth T.C."/>
            <person name="Nybo J."/>
            <person name="Theobald S."/>
            <person name="Brandl J."/>
            <person name="Frisvad J.C."/>
            <person name="Nielsen K.F."/>
            <person name="Lyhne E.K."/>
            <person name="Kogle M.E."/>
            <person name="Kuo A."/>
            <person name="Riley R."/>
            <person name="Clum A."/>
            <person name="Nolan M."/>
            <person name="Lipzen A."/>
            <person name="Salamov A."/>
            <person name="Henrissat B."/>
            <person name="Wiebenga A."/>
            <person name="De vries R.P."/>
            <person name="Grigoriev I.V."/>
            <person name="Mortensen U.H."/>
            <person name="Andersen M.R."/>
            <person name="Baker S.E."/>
        </authorList>
    </citation>
    <scope>NUCLEOTIDE SEQUENCE [LARGE SCALE GENOMIC DNA]</scope>
    <source>
        <strain evidence="2 3">CBS 115571</strain>
    </source>
</reference>
<keyword evidence="3" id="KW-1185">Reference proteome</keyword>
<accession>A0A2V5HAF9</accession>
<keyword evidence="1" id="KW-0732">Signal</keyword>
<dbReference type="AlphaFoldDB" id="A0A2V5HAF9"/>
<dbReference type="EMBL" id="KZ825136">
    <property type="protein sequence ID" value="PYI19282.1"/>
    <property type="molecule type" value="Genomic_DNA"/>
</dbReference>
<sequence length="83" mass="9464">MNWVMSEFFFFFFFFWEVSPAAACLVLDHGSDAWRQARQYDLSTFLPPPLPAVKTGAGSATHIKPFIFSLATLFITVRVCLRV</sequence>
<feature type="chain" id="PRO_5016168592" description="Secreted protein" evidence="1">
    <location>
        <begin position="24"/>
        <end position="83"/>
    </location>
</feature>
<evidence type="ECO:0000313" key="2">
    <source>
        <dbReference type="EMBL" id="PYI19282.1"/>
    </source>
</evidence>
<dbReference type="Proteomes" id="UP000249829">
    <property type="component" value="Unassembled WGS sequence"/>
</dbReference>
<feature type="signal peptide" evidence="1">
    <location>
        <begin position="1"/>
        <end position="23"/>
    </location>
</feature>
<protein>
    <recommendedName>
        <fullName evidence="4">Secreted protein</fullName>
    </recommendedName>
</protein>
<organism evidence="2 3">
    <name type="scientific">Aspergillus violaceofuscus (strain CBS 115571)</name>
    <dbReference type="NCBI Taxonomy" id="1450538"/>
    <lineage>
        <taxon>Eukaryota</taxon>
        <taxon>Fungi</taxon>
        <taxon>Dikarya</taxon>
        <taxon>Ascomycota</taxon>
        <taxon>Pezizomycotina</taxon>
        <taxon>Eurotiomycetes</taxon>
        <taxon>Eurotiomycetidae</taxon>
        <taxon>Eurotiales</taxon>
        <taxon>Aspergillaceae</taxon>
        <taxon>Aspergillus</taxon>
    </lineage>
</organism>
<evidence type="ECO:0000256" key="1">
    <source>
        <dbReference type="SAM" id="SignalP"/>
    </source>
</evidence>
<proteinExistence type="predicted"/>
<gene>
    <name evidence="2" type="ORF">BO99DRAFT_145471</name>
</gene>